<dbReference type="PANTHER" id="PTHR22306:SF2">
    <property type="entry name" value="CHROMOSOME 7 OPEN READING FRAME 50"/>
    <property type="match status" value="1"/>
</dbReference>
<evidence type="ECO:0000259" key="2">
    <source>
        <dbReference type="Pfam" id="PF10180"/>
    </source>
</evidence>
<accession>A0A834QU34</accession>
<evidence type="ECO:0000313" key="4">
    <source>
        <dbReference type="Proteomes" id="UP000662637"/>
    </source>
</evidence>
<proteinExistence type="predicted"/>
<reference evidence="3" key="1">
    <citation type="submission" date="2020-08" db="EMBL/GenBank/DDBJ databases">
        <authorList>
            <person name="Shumante A."/>
            <person name="Zimin A.V."/>
            <person name="Puiu D."/>
            <person name="Salzberg S.L."/>
        </authorList>
    </citation>
    <scope>NUCLEOTIDE SEQUENCE</scope>
    <source>
        <strain evidence="3">WC2-LM</strain>
        <tissue evidence="3">Liver</tissue>
    </source>
</reference>
<sequence length="297" mass="32379">MEKILAYGVDSGSIEPTPGGPPLESCQTTAAGENSFQFGEVCKCLSPGTVAPKSVLPSLPASLRVNANRPQACCPPPPPQQPCGSTGWTFALVVRCGLLGHGGKGQACTGWPGIVAAECPSLVRDSLWGLHWEDPLLSKAGARQLQGETASRVQAPGPELSPEERRVLERKLKKERKKEEKKRLREAGAAAAQPPPARRSGAELALDYLRGWAQKHKNWKFQKTRQTWLLLHMYDSDKVPDEHFSTLLAYLEGLKGRARELTVQKAEALIQELDEAGSEAALLEKAQRLRQVLQLLS</sequence>
<dbReference type="EMBL" id="WJEC01000345">
    <property type="protein sequence ID" value="KAF7483667.1"/>
    <property type="molecule type" value="Genomic_DNA"/>
</dbReference>
<evidence type="ECO:0000256" key="1">
    <source>
        <dbReference type="SAM" id="MobiDB-lite"/>
    </source>
</evidence>
<dbReference type="PANTHER" id="PTHR22306">
    <property type="entry name" value="CHROMOSOME 7 OPEN READING FRAME 50"/>
    <property type="match status" value="1"/>
</dbReference>
<name>A0A834QU34_MARMO</name>
<feature type="region of interest" description="Disordered" evidence="1">
    <location>
        <begin position="170"/>
        <end position="198"/>
    </location>
</feature>
<comment type="caution">
    <text evidence="3">The sequence shown here is derived from an EMBL/GenBank/DDBJ whole genome shotgun (WGS) entry which is preliminary data.</text>
</comment>
<dbReference type="Proteomes" id="UP000662637">
    <property type="component" value="Unassembled WGS sequence"/>
</dbReference>
<gene>
    <name evidence="3" type="ORF">GHT09_004881</name>
</gene>
<feature type="compositionally biased region" description="Basic and acidic residues" evidence="1">
    <location>
        <begin position="170"/>
        <end position="186"/>
    </location>
</feature>
<protein>
    <recommendedName>
        <fullName evidence="2">WKF domain-containing protein</fullName>
    </recommendedName>
</protein>
<feature type="domain" description="WKF" evidence="2">
    <location>
        <begin position="207"/>
        <end position="268"/>
    </location>
</feature>
<organism evidence="3 4">
    <name type="scientific">Marmota monax</name>
    <name type="common">Woodchuck</name>
    <dbReference type="NCBI Taxonomy" id="9995"/>
    <lineage>
        <taxon>Eukaryota</taxon>
        <taxon>Metazoa</taxon>
        <taxon>Chordata</taxon>
        <taxon>Craniata</taxon>
        <taxon>Vertebrata</taxon>
        <taxon>Euteleostomi</taxon>
        <taxon>Mammalia</taxon>
        <taxon>Eutheria</taxon>
        <taxon>Euarchontoglires</taxon>
        <taxon>Glires</taxon>
        <taxon>Rodentia</taxon>
        <taxon>Sciuromorpha</taxon>
        <taxon>Sciuridae</taxon>
        <taxon>Xerinae</taxon>
        <taxon>Marmotini</taxon>
        <taxon>Marmota</taxon>
    </lineage>
</organism>
<evidence type="ECO:0000313" key="3">
    <source>
        <dbReference type="EMBL" id="KAF7483667.1"/>
    </source>
</evidence>
<dbReference type="AlphaFoldDB" id="A0A834QU34"/>
<dbReference type="InterPro" id="IPR019327">
    <property type="entry name" value="WKF"/>
</dbReference>
<dbReference type="Pfam" id="PF10180">
    <property type="entry name" value="WKF"/>
    <property type="match status" value="1"/>
</dbReference>